<protein>
    <submittedName>
        <fullName evidence="1">Uncharacterized protein</fullName>
    </submittedName>
</protein>
<dbReference type="Proteomes" id="UP001066276">
    <property type="component" value="Chromosome 2_1"/>
</dbReference>
<dbReference type="AlphaFoldDB" id="A0AAV7VLB3"/>
<reference evidence="1" key="1">
    <citation type="journal article" date="2022" name="bioRxiv">
        <title>Sequencing and chromosome-scale assembly of the giantPleurodeles waltlgenome.</title>
        <authorList>
            <person name="Brown T."/>
            <person name="Elewa A."/>
            <person name="Iarovenko S."/>
            <person name="Subramanian E."/>
            <person name="Araus A.J."/>
            <person name="Petzold A."/>
            <person name="Susuki M."/>
            <person name="Suzuki K.-i.T."/>
            <person name="Hayashi T."/>
            <person name="Toyoda A."/>
            <person name="Oliveira C."/>
            <person name="Osipova E."/>
            <person name="Leigh N.D."/>
            <person name="Simon A."/>
            <person name="Yun M.H."/>
        </authorList>
    </citation>
    <scope>NUCLEOTIDE SEQUENCE</scope>
    <source>
        <strain evidence="1">20211129_DDA</strain>
        <tissue evidence="1">Liver</tissue>
    </source>
</reference>
<organism evidence="1 2">
    <name type="scientific">Pleurodeles waltl</name>
    <name type="common">Iberian ribbed newt</name>
    <dbReference type="NCBI Taxonomy" id="8319"/>
    <lineage>
        <taxon>Eukaryota</taxon>
        <taxon>Metazoa</taxon>
        <taxon>Chordata</taxon>
        <taxon>Craniata</taxon>
        <taxon>Vertebrata</taxon>
        <taxon>Euteleostomi</taxon>
        <taxon>Amphibia</taxon>
        <taxon>Batrachia</taxon>
        <taxon>Caudata</taxon>
        <taxon>Salamandroidea</taxon>
        <taxon>Salamandridae</taxon>
        <taxon>Pleurodelinae</taxon>
        <taxon>Pleurodeles</taxon>
    </lineage>
</organism>
<evidence type="ECO:0000313" key="2">
    <source>
        <dbReference type="Proteomes" id="UP001066276"/>
    </source>
</evidence>
<dbReference type="EMBL" id="JANPWB010000003">
    <property type="protein sequence ID" value="KAJ1201567.1"/>
    <property type="molecule type" value="Genomic_DNA"/>
</dbReference>
<comment type="caution">
    <text evidence="1">The sequence shown here is derived from an EMBL/GenBank/DDBJ whole genome shotgun (WGS) entry which is preliminary data.</text>
</comment>
<evidence type="ECO:0000313" key="1">
    <source>
        <dbReference type="EMBL" id="KAJ1201567.1"/>
    </source>
</evidence>
<accession>A0AAV7VLB3</accession>
<gene>
    <name evidence="1" type="ORF">NDU88_005375</name>
</gene>
<name>A0AAV7VLB3_PLEWA</name>
<proteinExistence type="predicted"/>
<sequence length="106" mass="11888">MLVPLDRPRHEDSSVLAINDEEGACLCVNEQVTDRFYCFYGGMCTSCLLHDESAMVDCLAHITIKWVTVAHRKCFIVFFHFCKIMGELKDLPGGKAPDMNGLTVAF</sequence>
<keyword evidence="2" id="KW-1185">Reference proteome</keyword>